<dbReference type="eggNOG" id="KOG0055">
    <property type="taxonomic scope" value="Eukaryota"/>
</dbReference>
<reference evidence="1 3" key="1">
    <citation type="journal article" date="2011" name="Nature">
        <title>The Medicago genome provides insight into the evolution of rhizobial symbioses.</title>
        <authorList>
            <person name="Young N.D."/>
            <person name="Debelle F."/>
            <person name="Oldroyd G.E."/>
            <person name="Geurts R."/>
            <person name="Cannon S.B."/>
            <person name="Udvardi M.K."/>
            <person name="Benedito V.A."/>
            <person name="Mayer K.F."/>
            <person name="Gouzy J."/>
            <person name="Schoof H."/>
            <person name="Van de Peer Y."/>
            <person name="Proost S."/>
            <person name="Cook D.R."/>
            <person name="Meyers B.C."/>
            <person name="Spannagl M."/>
            <person name="Cheung F."/>
            <person name="De Mita S."/>
            <person name="Krishnakumar V."/>
            <person name="Gundlach H."/>
            <person name="Zhou S."/>
            <person name="Mudge J."/>
            <person name="Bharti A.K."/>
            <person name="Murray J.D."/>
            <person name="Naoumkina M.A."/>
            <person name="Rosen B."/>
            <person name="Silverstein K.A."/>
            <person name="Tang H."/>
            <person name="Rombauts S."/>
            <person name="Zhao P.X."/>
            <person name="Zhou P."/>
            <person name="Barbe V."/>
            <person name="Bardou P."/>
            <person name="Bechner M."/>
            <person name="Bellec A."/>
            <person name="Berger A."/>
            <person name="Berges H."/>
            <person name="Bidwell S."/>
            <person name="Bisseling T."/>
            <person name="Choisne N."/>
            <person name="Couloux A."/>
            <person name="Denny R."/>
            <person name="Deshpande S."/>
            <person name="Dai X."/>
            <person name="Doyle J.J."/>
            <person name="Dudez A.M."/>
            <person name="Farmer A.D."/>
            <person name="Fouteau S."/>
            <person name="Franken C."/>
            <person name="Gibelin C."/>
            <person name="Gish J."/>
            <person name="Goldstein S."/>
            <person name="Gonzalez A.J."/>
            <person name="Green P.J."/>
            <person name="Hallab A."/>
            <person name="Hartog M."/>
            <person name="Hua A."/>
            <person name="Humphray S.J."/>
            <person name="Jeong D.H."/>
            <person name="Jing Y."/>
            <person name="Jocker A."/>
            <person name="Kenton S.M."/>
            <person name="Kim D.J."/>
            <person name="Klee K."/>
            <person name="Lai H."/>
            <person name="Lang C."/>
            <person name="Lin S."/>
            <person name="Macmil S.L."/>
            <person name="Magdelenat G."/>
            <person name="Matthews L."/>
            <person name="McCorrison J."/>
            <person name="Monaghan E.L."/>
            <person name="Mun J.H."/>
            <person name="Najar F.Z."/>
            <person name="Nicholson C."/>
            <person name="Noirot C."/>
            <person name="O'Bleness M."/>
            <person name="Paule C.R."/>
            <person name="Poulain J."/>
            <person name="Prion F."/>
            <person name="Qin B."/>
            <person name="Qu C."/>
            <person name="Retzel E.F."/>
            <person name="Riddle C."/>
            <person name="Sallet E."/>
            <person name="Samain S."/>
            <person name="Samson N."/>
            <person name="Sanders I."/>
            <person name="Saurat O."/>
            <person name="Scarpelli C."/>
            <person name="Schiex T."/>
            <person name="Segurens B."/>
            <person name="Severin A.J."/>
            <person name="Sherrier D.J."/>
            <person name="Shi R."/>
            <person name="Sims S."/>
            <person name="Singer S.R."/>
            <person name="Sinharoy S."/>
            <person name="Sterck L."/>
            <person name="Viollet A."/>
            <person name="Wang B.B."/>
            <person name="Wang K."/>
            <person name="Wang M."/>
            <person name="Wang X."/>
            <person name="Warfsmann J."/>
            <person name="Weissenbach J."/>
            <person name="White D.D."/>
            <person name="White J.D."/>
            <person name="Wiley G.B."/>
            <person name="Wincker P."/>
            <person name="Xing Y."/>
            <person name="Yang L."/>
            <person name="Yao Z."/>
            <person name="Ying F."/>
            <person name="Zhai J."/>
            <person name="Zhou L."/>
            <person name="Zuber A."/>
            <person name="Denarie J."/>
            <person name="Dixon R.A."/>
            <person name="May G.D."/>
            <person name="Schwartz D.C."/>
            <person name="Rogers J."/>
            <person name="Quetier F."/>
            <person name="Town C.D."/>
            <person name="Roe B.A."/>
        </authorList>
    </citation>
    <scope>NUCLEOTIDE SEQUENCE [LARGE SCALE GENOMIC DNA]</scope>
    <source>
        <strain evidence="1">A17</strain>
        <strain evidence="2 3">cv. Jemalong A17</strain>
    </source>
</reference>
<gene>
    <name evidence="1" type="ordered locus">MTR_2g018420</name>
</gene>
<dbReference type="InterPro" id="IPR039421">
    <property type="entry name" value="Type_1_exporter"/>
</dbReference>
<dbReference type="EMBL" id="CM001218">
    <property type="protein sequence ID" value="AES64100.2"/>
    <property type="molecule type" value="Genomic_DNA"/>
</dbReference>
<dbReference type="HOGENOM" id="CLU_1698120_0_0_1"/>
<evidence type="ECO:0000313" key="3">
    <source>
        <dbReference type="Proteomes" id="UP000002051"/>
    </source>
</evidence>
<keyword evidence="3" id="KW-1185">Reference proteome</keyword>
<evidence type="ECO:0000313" key="1">
    <source>
        <dbReference type="EMBL" id="AES64100.2"/>
    </source>
</evidence>
<dbReference type="InterPro" id="IPR027417">
    <property type="entry name" value="P-loop_NTPase"/>
</dbReference>
<reference evidence="2" key="3">
    <citation type="submission" date="2015-04" db="UniProtKB">
        <authorList>
            <consortium name="EnsemblPlants"/>
        </authorList>
    </citation>
    <scope>IDENTIFICATION</scope>
    <source>
        <strain evidence="2">cv. Jemalong A17</strain>
    </source>
</reference>
<proteinExistence type="predicted"/>
<dbReference type="PANTHER" id="PTHR24222:SF50">
    <property type="entry name" value="ABC TRANSPORTER B FAMILY MEMBER 9-LIKE ISOFORM X2"/>
    <property type="match status" value="1"/>
</dbReference>
<sequence length="155" mass="17074">MGLKALEEKNLSVLMKIRQARESVLFITFLRLADYESSIAQFDEFVANDAVGSIRTVASFSAEQKAHSYQVDKNNVARAILKDPRILLLDEATSALDAESEHVVQEALDRVSVNRTTVVVAHRLATIKGADIIAVVKNGVITEKGRHDLLMKIDG</sequence>
<evidence type="ECO:0000313" key="2">
    <source>
        <dbReference type="EnsemblPlants" id="AES64100"/>
    </source>
</evidence>
<accession>G7ILX3</accession>
<dbReference type="AlphaFoldDB" id="G7ILX3"/>
<dbReference type="SUPFAM" id="SSF52540">
    <property type="entry name" value="P-loop containing nucleoside triphosphate hydrolases"/>
    <property type="match status" value="1"/>
</dbReference>
<accession>A0A0C3UYB1</accession>
<protein>
    <submittedName>
        <fullName evidence="1">Multidrug resistance-associated protein, putative</fullName>
    </submittedName>
</protein>
<dbReference type="Gene3D" id="3.40.50.300">
    <property type="entry name" value="P-loop containing nucleotide triphosphate hydrolases"/>
    <property type="match status" value="1"/>
</dbReference>
<reference evidence="1 3" key="2">
    <citation type="journal article" date="2014" name="BMC Genomics">
        <title>An improved genome release (version Mt4.0) for the model legume Medicago truncatula.</title>
        <authorList>
            <person name="Tang H."/>
            <person name="Krishnakumar V."/>
            <person name="Bidwell S."/>
            <person name="Rosen B."/>
            <person name="Chan A."/>
            <person name="Zhou S."/>
            <person name="Gentzbittel L."/>
            <person name="Childs K.L."/>
            <person name="Yandell M."/>
            <person name="Gundlach H."/>
            <person name="Mayer K.F."/>
            <person name="Schwartz D.C."/>
            <person name="Town C.D."/>
        </authorList>
    </citation>
    <scope>GENOME REANNOTATION</scope>
    <source>
        <strain evidence="2 3">cv. Jemalong A17</strain>
    </source>
</reference>
<dbReference type="PANTHER" id="PTHR24222">
    <property type="entry name" value="ABC TRANSPORTER B FAMILY"/>
    <property type="match status" value="1"/>
</dbReference>
<organism evidence="1 3">
    <name type="scientific">Medicago truncatula</name>
    <name type="common">Barrel medic</name>
    <name type="synonym">Medicago tribuloides</name>
    <dbReference type="NCBI Taxonomy" id="3880"/>
    <lineage>
        <taxon>Eukaryota</taxon>
        <taxon>Viridiplantae</taxon>
        <taxon>Streptophyta</taxon>
        <taxon>Embryophyta</taxon>
        <taxon>Tracheophyta</taxon>
        <taxon>Spermatophyta</taxon>
        <taxon>Magnoliopsida</taxon>
        <taxon>eudicotyledons</taxon>
        <taxon>Gunneridae</taxon>
        <taxon>Pentapetalae</taxon>
        <taxon>rosids</taxon>
        <taxon>fabids</taxon>
        <taxon>Fabales</taxon>
        <taxon>Fabaceae</taxon>
        <taxon>Papilionoideae</taxon>
        <taxon>50 kb inversion clade</taxon>
        <taxon>NPAAA clade</taxon>
        <taxon>Hologalegina</taxon>
        <taxon>IRL clade</taxon>
        <taxon>Trifolieae</taxon>
        <taxon>Medicago</taxon>
    </lineage>
</organism>
<name>G7ILX3_MEDTR</name>
<dbReference type="STRING" id="3880.G7ILX3"/>
<dbReference type="Proteomes" id="UP000002051">
    <property type="component" value="Chromosome 2"/>
</dbReference>
<dbReference type="EnsemblPlants" id="AES64100">
    <property type="protein sequence ID" value="AES64100"/>
    <property type="gene ID" value="MTR_2g018420"/>
</dbReference>
<dbReference type="PaxDb" id="3880-AES64103"/>